<dbReference type="GO" id="GO:0031491">
    <property type="term" value="F:nucleosome binding"/>
    <property type="evidence" value="ECO:0007669"/>
    <property type="project" value="TreeGrafter"/>
</dbReference>
<dbReference type="SUPFAM" id="SSF48452">
    <property type="entry name" value="TPR-like"/>
    <property type="match status" value="1"/>
</dbReference>
<evidence type="ECO:0000313" key="6">
    <source>
        <dbReference type="Proteomes" id="UP000632118"/>
    </source>
</evidence>
<feature type="compositionally biased region" description="Polar residues" evidence="3">
    <location>
        <begin position="759"/>
        <end position="783"/>
    </location>
</feature>
<evidence type="ECO:0000256" key="1">
    <source>
        <dbReference type="ARBA" id="ARBA00004123"/>
    </source>
</evidence>
<evidence type="ECO:0000259" key="4">
    <source>
        <dbReference type="Pfam" id="PF09047"/>
    </source>
</evidence>
<feature type="compositionally biased region" description="Polar residues" evidence="3">
    <location>
        <begin position="994"/>
        <end position="1006"/>
    </location>
</feature>
<feature type="compositionally biased region" description="Basic and acidic residues" evidence="3">
    <location>
        <begin position="855"/>
        <end position="886"/>
    </location>
</feature>
<organism evidence="5 6">
    <name type="scientific">Fregata magnificens</name>
    <name type="common">Magnificent frigatebird</name>
    <dbReference type="NCBI Taxonomy" id="37042"/>
    <lineage>
        <taxon>Eukaryota</taxon>
        <taxon>Metazoa</taxon>
        <taxon>Chordata</taxon>
        <taxon>Craniata</taxon>
        <taxon>Vertebrata</taxon>
        <taxon>Euteleostomi</taxon>
        <taxon>Archelosauria</taxon>
        <taxon>Archosauria</taxon>
        <taxon>Dinosauria</taxon>
        <taxon>Saurischia</taxon>
        <taxon>Theropoda</taxon>
        <taxon>Coelurosauria</taxon>
        <taxon>Aves</taxon>
        <taxon>Neognathae</taxon>
        <taxon>Neoaves</taxon>
        <taxon>Aequornithes</taxon>
        <taxon>Suliformes</taxon>
        <taxon>Fregatidae</taxon>
        <taxon>Fregata</taxon>
    </lineage>
</organism>
<feature type="compositionally biased region" description="Basic and acidic residues" evidence="3">
    <location>
        <begin position="491"/>
        <end position="501"/>
    </location>
</feature>
<dbReference type="PANTHER" id="PTHR15502:SF7">
    <property type="entry name" value="CALCINEURIN-BINDING PROTEIN CABIN-1"/>
    <property type="match status" value="1"/>
</dbReference>
<name>A0A850VZQ5_FREMA</name>
<feature type="compositionally biased region" description="Acidic residues" evidence="3">
    <location>
        <begin position="1259"/>
        <end position="1272"/>
    </location>
</feature>
<feature type="compositionally biased region" description="Low complexity" evidence="3">
    <location>
        <begin position="421"/>
        <end position="438"/>
    </location>
</feature>
<keyword evidence="2" id="KW-0539">Nucleus</keyword>
<feature type="compositionally biased region" description="Low complexity" evidence="3">
    <location>
        <begin position="888"/>
        <end position="898"/>
    </location>
</feature>
<evidence type="ECO:0000313" key="5">
    <source>
        <dbReference type="EMBL" id="NWH50695.1"/>
    </source>
</evidence>
<dbReference type="OrthoDB" id="77564at2759"/>
<sequence length="1272" mass="142525">LVVLQVQVLQKELAASTSEDTHPYKEELETALEQCFYCLYGFPSKKSKARYLEEHSVQQVDLTWEDALFMFEYFKPKTLPEFDSYKTSTVSADLANLLKKTATIVPRTDKPMLSLDTVSAYIEGTCSKAPSLPDGADYSPPVVTELYYLLADYHFKNKEQSKAIKFYMHDICICPNRFDSWAGMALARASRIQDKLNSNELKSDGPIWKHSTPVLNCFKRALEIDSSNLSLWIEYGTISYALHSFASRQLKHEFMYSQHFIRSQMEERRDSMLETAKLCFTSASRCEGDGDEEEWLIHYMLGKIAEKQKQPPVVYLLHYKQAGHYLHEEAARYPKKIHYHNPPELAMEALEVYFRLHASILKLVGKPDSGVDAEILVSFMKEASEGPFARGEEKNTPKVAEKEKACMIDEDSHSSAGTVPGPGTSLPSSSGPGLTSPPYTATPVDHDYVKCKKPHQQATPDERSQDSTAAVLSDSSSTQDMFNEPASSQDSLRKAYTEKRISTTCADTLMPSKETLGSTEEKRKSEELLESSESYHPAESTGQKILVDPLSASGNPIKAAIPPPSQWDCKKKAEPCGDASEFPHGLPADLEEQRKFLTEQCIASFCLCLSRFPQHYKSLYRLAYLYTYSKTHKNLQWARDVLLGSGVPWQQLKHMPAQGLFCERNKTNFFNGIWRIPVDEIDRPGSFASHMNRSIVLLLNVLSQLKDYNTLLKVSSMLQRTPDQGKKYLRDADRQVLAQQAFVLTVKVLEDTLNDLTQVSEDQSSKSSNLASGRMTTDVSNKTSAEEGKDVLPKKPVLSDGVVHSTENGVKEVTQGQIPNAMDILEQEDKNDKEIKELPGAGSVEPMDLDGYSNDPEKIDSSCKRSEPDRLQSGRNSKERAPESRTPELSLEELSISSKHQQQAAKGIVQAVPTEEPVQRSSRKRKLLEDVESGKTLLLDAYRVWQQGQKVMAYDLGKIEKIMSETYMLIKQVDEEAALEQAVKFCQVHMGASAQKQSTGETPTTPRHTKDNRESFFPVMPATLHPTPVNPDTVTPENLLRLNDLHSKSKPASSSSSSSSSASSVPPSQESHRDTEHLQSQNAETAPSMSDLARVPLEGLGFQQQESRLCQQMKMATVAPSPEPVCWQVESVTSTNSGHVCTQASWESALSSLNGYSFWKPAFYFAVFKWPCQFQKSARDGFDKTESVKMYMNTYHYYQSEIDSGVFIHITSKKYISEETKQKLKSAILSAQSAANVKKESLCQPALEILETSSQESSLESDTDEDDDYMDI</sequence>
<dbReference type="InterPro" id="IPR011990">
    <property type="entry name" value="TPR-like_helical_dom_sf"/>
</dbReference>
<dbReference type="CDD" id="cd13839">
    <property type="entry name" value="MEF2_binding"/>
    <property type="match status" value="1"/>
</dbReference>
<protein>
    <submittedName>
        <fullName evidence="5">CABIN protein</fullName>
    </submittedName>
</protein>
<feature type="region of interest" description="Disordered" evidence="3">
    <location>
        <begin position="555"/>
        <end position="574"/>
    </location>
</feature>
<reference evidence="5" key="1">
    <citation type="submission" date="2019-09" db="EMBL/GenBank/DDBJ databases">
        <title>Bird 10,000 Genomes (B10K) Project - Family phase.</title>
        <authorList>
            <person name="Zhang G."/>
        </authorList>
    </citation>
    <scope>NUCLEOTIDE SEQUENCE</scope>
    <source>
        <strain evidence="5">B10K-DU-002-48</strain>
        <tissue evidence="5">Muscle</tissue>
    </source>
</reference>
<comment type="subcellular location">
    <subcellularLocation>
        <location evidence="1">Nucleus</location>
    </subcellularLocation>
</comment>
<dbReference type="PANTHER" id="PTHR15502">
    <property type="entry name" value="CALCINEURIN-BINDING PROTEIN CABIN 1-RELATED"/>
    <property type="match status" value="1"/>
</dbReference>
<accession>A0A850VZQ5</accession>
<feature type="region of interest" description="Disordered" evidence="3">
    <location>
        <begin position="1047"/>
        <end position="1090"/>
    </location>
</feature>
<dbReference type="Gene3D" id="1.25.40.10">
    <property type="entry name" value="Tetratricopeptide repeat domain"/>
    <property type="match status" value="1"/>
</dbReference>
<feature type="region of interest" description="Disordered" evidence="3">
    <location>
        <begin position="992"/>
        <end position="1013"/>
    </location>
</feature>
<gene>
    <name evidence="5" type="primary">Cabin1</name>
    <name evidence="5" type="ORF">FREMAG_R05480</name>
</gene>
<feature type="region of interest" description="Disordered" evidence="3">
    <location>
        <begin position="759"/>
        <end position="822"/>
    </location>
</feature>
<feature type="compositionally biased region" description="Polar residues" evidence="3">
    <location>
        <begin position="1078"/>
        <end position="1088"/>
    </location>
</feature>
<comment type="caution">
    <text evidence="5">The sequence shown here is derived from an EMBL/GenBank/DDBJ whole genome shotgun (WGS) entry which is preliminary data.</text>
</comment>
<dbReference type="AlphaFoldDB" id="A0A850VZQ5"/>
<dbReference type="GO" id="GO:0005634">
    <property type="term" value="C:nucleus"/>
    <property type="evidence" value="ECO:0007669"/>
    <property type="project" value="UniProtKB-SubCell"/>
</dbReference>
<feature type="region of interest" description="Disordered" evidence="3">
    <location>
        <begin position="838"/>
        <end position="926"/>
    </location>
</feature>
<feature type="region of interest" description="Disordered" evidence="3">
    <location>
        <begin position="410"/>
        <end position="541"/>
    </location>
</feature>
<feature type="compositionally biased region" description="Basic and acidic residues" evidence="3">
    <location>
        <begin position="784"/>
        <end position="793"/>
    </location>
</feature>
<dbReference type="GO" id="GO:0006325">
    <property type="term" value="P:chromatin organization"/>
    <property type="evidence" value="ECO:0007669"/>
    <property type="project" value="InterPro"/>
</dbReference>
<dbReference type="InterPro" id="IPR033053">
    <property type="entry name" value="Hir3/CABIN1"/>
</dbReference>
<dbReference type="Pfam" id="PF09047">
    <property type="entry name" value="MEF2_binding"/>
    <property type="match status" value="1"/>
</dbReference>
<feature type="compositionally biased region" description="Polar residues" evidence="3">
    <location>
        <begin position="466"/>
        <end position="490"/>
    </location>
</feature>
<feature type="non-terminal residue" evidence="5">
    <location>
        <position position="1272"/>
    </location>
</feature>
<proteinExistence type="predicted"/>
<feature type="compositionally biased region" description="Low complexity" evidence="3">
    <location>
        <begin position="1050"/>
        <end position="1068"/>
    </location>
</feature>
<feature type="domain" description="Calcineurin-binding protein cabin-1 MEF2-binding" evidence="4">
    <location>
        <begin position="1213"/>
        <end position="1242"/>
    </location>
</feature>
<keyword evidence="6" id="KW-1185">Reference proteome</keyword>
<evidence type="ECO:0000256" key="3">
    <source>
        <dbReference type="SAM" id="MobiDB-lite"/>
    </source>
</evidence>
<dbReference type="EMBL" id="WAAD01026307">
    <property type="protein sequence ID" value="NWH50695.1"/>
    <property type="molecule type" value="Genomic_DNA"/>
</dbReference>
<dbReference type="Proteomes" id="UP000632118">
    <property type="component" value="Unassembled WGS sequence"/>
</dbReference>
<feature type="non-terminal residue" evidence="5">
    <location>
        <position position="1"/>
    </location>
</feature>
<dbReference type="FunFam" id="1.25.40.10:FF:000076">
    <property type="entry name" value="calcineurin-binding protein cabin-1 isoform X1"/>
    <property type="match status" value="1"/>
</dbReference>
<evidence type="ECO:0000256" key="2">
    <source>
        <dbReference type="ARBA" id="ARBA00023242"/>
    </source>
</evidence>
<feature type="region of interest" description="Disordered" evidence="3">
    <location>
        <begin position="1251"/>
        <end position="1272"/>
    </location>
</feature>
<dbReference type="InterPro" id="IPR015134">
    <property type="entry name" value="MEF2-bd"/>
</dbReference>